<sequence length="79" mass="8642">MREPGGGWRWDVGSVRAKGYSDNIVEFMVGRLRQLPSGTQHLLRLAACVGNAFSLPMLRALTGLEEMGDMEQGLEPALP</sequence>
<dbReference type="EMBL" id="CP002271">
    <property type="protein sequence ID" value="ADO69155.1"/>
    <property type="molecule type" value="Genomic_DNA"/>
</dbReference>
<evidence type="ECO:0000313" key="2">
    <source>
        <dbReference type="EMBL" id="EAU68974.1"/>
    </source>
</evidence>
<name>Q09B87_STIAD</name>
<keyword evidence="2" id="KW-0418">Kinase</keyword>
<dbReference type="EMBL" id="AAMD01000010">
    <property type="protein sequence ID" value="EAU68974.1"/>
    <property type="molecule type" value="Genomic_DNA"/>
</dbReference>
<dbReference type="Proteomes" id="UP000032702">
    <property type="component" value="Unassembled WGS sequence"/>
</dbReference>
<dbReference type="AlphaFoldDB" id="Q09B87"/>
<keyword evidence="3" id="KW-1185">Reference proteome</keyword>
<reference evidence="2 4" key="1">
    <citation type="submission" date="2006-04" db="EMBL/GenBank/DDBJ databases">
        <authorList>
            <person name="Nierman W.C."/>
        </authorList>
    </citation>
    <scope>NUCLEOTIDE SEQUENCE [LARGE SCALE GENOMIC DNA]</scope>
    <source>
        <strain evidence="2 4">DW4/3-1</strain>
    </source>
</reference>
<dbReference type="eggNOG" id="COG3899">
    <property type="taxonomic scope" value="Bacteria"/>
</dbReference>
<dbReference type="GO" id="GO:0004674">
    <property type="term" value="F:protein serine/threonine kinase activity"/>
    <property type="evidence" value="ECO:0007669"/>
    <property type="project" value="UniProtKB-KW"/>
</dbReference>
<organism evidence="2 4">
    <name type="scientific">Stigmatella aurantiaca (strain DW4/3-1)</name>
    <dbReference type="NCBI Taxonomy" id="378806"/>
    <lineage>
        <taxon>Bacteria</taxon>
        <taxon>Pseudomonadati</taxon>
        <taxon>Myxococcota</taxon>
        <taxon>Myxococcia</taxon>
        <taxon>Myxococcales</taxon>
        <taxon>Cystobacterineae</taxon>
        <taxon>Archangiaceae</taxon>
        <taxon>Stigmatella</taxon>
    </lineage>
</organism>
<dbReference type="Proteomes" id="UP000001351">
    <property type="component" value="Chromosome"/>
</dbReference>
<evidence type="ECO:0000313" key="1">
    <source>
        <dbReference type="EMBL" id="ADO69155.1"/>
    </source>
</evidence>
<dbReference type="STRING" id="378806.STAUR_1351"/>
<proteinExistence type="predicted"/>
<dbReference type="HOGENOM" id="CLU_2604376_0_0_7"/>
<dbReference type="KEGG" id="sur:STAUR_1351"/>
<protein>
    <submittedName>
        <fullName evidence="1 2">Serine/Threonine protein kinase</fullName>
    </submittedName>
</protein>
<reference evidence="1 3" key="2">
    <citation type="journal article" date="2011" name="Mol. Biol. Evol.">
        <title>Comparative genomic analysis of fruiting body formation in Myxococcales.</title>
        <authorList>
            <person name="Huntley S."/>
            <person name="Hamann N."/>
            <person name="Wegener-Feldbrugge S."/>
            <person name="Treuner-Lange A."/>
            <person name="Kube M."/>
            <person name="Reinhardt R."/>
            <person name="Klages S."/>
            <person name="Muller R."/>
            <person name="Ronning C.M."/>
            <person name="Nierman W.C."/>
            <person name="Sogaard-Andersen L."/>
        </authorList>
    </citation>
    <scope>NUCLEOTIDE SEQUENCE [LARGE SCALE GENOMIC DNA]</scope>
    <source>
        <strain evidence="1 3">DW4/3-1</strain>
    </source>
</reference>
<accession>Q09B87</accession>
<evidence type="ECO:0000313" key="3">
    <source>
        <dbReference type="Proteomes" id="UP000001351"/>
    </source>
</evidence>
<keyword evidence="2" id="KW-0808">Transferase</keyword>
<gene>
    <name evidence="1" type="ordered locus">STAUR_1351</name>
    <name evidence="2" type="ORF">STIAU_0291</name>
</gene>
<evidence type="ECO:0000313" key="4">
    <source>
        <dbReference type="Proteomes" id="UP000032702"/>
    </source>
</evidence>
<keyword evidence="2" id="KW-0723">Serine/threonine-protein kinase</keyword>